<dbReference type="PROSITE" id="PS51188">
    <property type="entry name" value="ZF_CR"/>
    <property type="match status" value="1"/>
</dbReference>
<evidence type="ECO:0000256" key="1">
    <source>
        <dbReference type="ARBA" id="ARBA00022723"/>
    </source>
</evidence>
<dbReference type="Gene3D" id="2.60.260.20">
    <property type="entry name" value="Urease metallochaperone UreE, N-terminal domain"/>
    <property type="match status" value="2"/>
</dbReference>
<keyword evidence="2" id="KW-0677">Repeat</keyword>
<dbReference type="GO" id="GO:0009408">
    <property type="term" value="P:response to heat"/>
    <property type="evidence" value="ECO:0007669"/>
    <property type="project" value="InterPro"/>
</dbReference>
<dbReference type="Gene3D" id="1.10.287.110">
    <property type="entry name" value="DnaJ domain"/>
    <property type="match status" value="1"/>
</dbReference>
<dbReference type="Proteomes" id="UP000244811">
    <property type="component" value="Chromosome 2"/>
</dbReference>
<dbReference type="GO" id="GO:0005524">
    <property type="term" value="F:ATP binding"/>
    <property type="evidence" value="ECO:0007669"/>
    <property type="project" value="InterPro"/>
</dbReference>
<keyword evidence="8" id="KW-1133">Transmembrane helix</keyword>
<organism evidence="11 12">
    <name type="scientific">Theileria orientalis</name>
    <dbReference type="NCBI Taxonomy" id="68886"/>
    <lineage>
        <taxon>Eukaryota</taxon>
        <taxon>Sar</taxon>
        <taxon>Alveolata</taxon>
        <taxon>Apicomplexa</taxon>
        <taxon>Aconoidasida</taxon>
        <taxon>Piroplasmida</taxon>
        <taxon>Theileriidae</taxon>
        <taxon>Theileria</taxon>
    </lineage>
</organism>
<gene>
    <name evidence="11" type="ORF">MACK_001688</name>
</gene>
<dbReference type="SUPFAM" id="SSF46565">
    <property type="entry name" value="Chaperone J-domain"/>
    <property type="match status" value="1"/>
</dbReference>
<evidence type="ECO:0000256" key="2">
    <source>
        <dbReference type="ARBA" id="ARBA00022737"/>
    </source>
</evidence>
<dbReference type="PANTHER" id="PTHR43096:SF52">
    <property type="entry name" value="DNAJ HOMOLOG 1, MITOCHONDRIAL-RELATED"/>
    <property type="match status" value="1"/>
</dbReference>
<dbReference type="SUPFAM" id="SSF49493">
    <property type="entry name" value="HSP40/DnaJ peptide-binding domain"/>
    <property type="match status" value="2"/>
</dbReference>
<dbReference type="AlphaFoldDB" id="A0A976MCX6"/>
<evidence type="ECO:0000259" key="9">
    <source>
        <dbReference type="PROSITE" id="PS50076"/>
    </source>
</evidence>
<accession>A0A976MCX6</accession>
<dbReference type="InterPro" id="IPR002939">
    <property type="entry name" value="DnaJ_C"/>
</dbReference>
<evidence type="ECO:0000256" key="7">
    <source>
        <dbReference type="SAM" id="MobiDB-lite"/>
    </source>
</evidence>
<dbReference type="Gene3D" id="2.10.230.10">
    <property type="entry name" value="Heat shock protein DnaJ, cysteine-rich domain"/>
    <property type="match status" value="1"/>
</dbReference>
<dbReference type="InterPro" id="IPR008971">
    <property type="entry name" value="HSP40/DnaJ_pept-bd"/>
</dbReference>
<dbReference type="PANTHER" id="PTHR43096">
    <property type="entry name" value="DNAJ HOMOLOG 1, MITOCHONDRIAL-RELATED"/>
    <property type="match status" value="1"/>
</dbReference>
<dbReference type="GO" id="GO:0008270">
    <property type="term" value="F:zinc ion binding"/>
    <property type="evidence" value="ECO:0007669"/>
    <property type="project" value="UniProtKB-KW"/>
</dbReference>
<evidence type="ECO:0000256" key="3">
    <source>
        <dbReference type="ARBA" id="ARBA00022771"/>
    </source>
</evidence>
<dbReference type="Pfam" id="PF00684">
    <property type="entry name" value="DnaJ_CXXCXGXG"/>
    <property type="match status" value="1"/>
</dbReference>
<evidence type="ECO:0000256" key="5">
    <source>
        <dbReference type="ARBA" id="ARBA00023186"/>
    </source>
</evidence>
<evidence type="ECO:0000256" key="8">
    <source>
        <dbReference type="SAM" id="Phobius"/>
    </source>
</evidence>
<name>A0A976MCX6_THEOR</name>
<feature type="transmembrane region" description="Helical" evidence="8">
    <location>
        <begin position="72"/>
        <end position="92"/>
    </location>
</feature>
<dbReference type="HAMAP" id="MF_01152">
    <property type="entry name" value="DnaJ"/>
    <property type="match status" value="1"/>
</dbReference>
<protein>
    <submittedName>
        <fullName evidence="11">Molecular chaperone DnaJ</fullName>
    </submittedName>
</protein>
<dbReference type="SUPFAM" id="SSF57938">
    <property type="entry name" value="DnaJ/Hsp40 cysteine-rich domain"/>
    <property type="match status" value="1"/>
</dbReference>
<dbReference type="InterPro" id="IPR001623">
    <property type="entry name" value="DnaJ_domain"/>
</dbReference>
<keyword evidence="1 6" id="KW-0479">Metal-binding</keyword>
<keyword evidence="3 6" id="KW-0863">Zinc-finger</keyword>
<dbReference type="EMBL" id="CP056071">
    <property type="protein sequence ID" value="UKK02331.2"/>
    <property type="molecule type" value="Genomic_DNA"/>
</dbReference>
<evidence type="ECO:0000256" key="4">
    <source>
        <dbReference type="ARBA" id="ARBA00022833"/>
    </source>
</evidence>
<dbReference type="PROSITE" id="PS50076">
    <property type="entry name" value="DNAJ_2"/>
    <property type="match status" value="1"/>
</dbReference>
<dbReference type="InterPro" id="IPR036869">
    <property type="entry name" value="J_dom_sf"/>
</dbReference>
<evidence type="ECO:0000256" key="6">
    <source>
        <dbReference type="PROSITE-ProRule" id="PRU00546"/>
    </source>
</evidence>
<dbReference type="GO" id="GO:0005737">
    <property type="term" value="C:cytoplasm"/>
    <property type="evidence" value="ECO:0007669"/>
    <property type="project" value="TreeGrafter"/>
</dbReference>
<dbReference type="GO" id="GO:0051082">
    <property type="term" value="F:unfolded protein binding"/>
    <property type="evidence" value="ECO:0007669"/>
    <property type="project" value="InterPro"/>
</dbReference>
<dbReference type="InterPro" id="IPR036410">
    <property type="entry name" value="HSP_DnaJ_Cys-rich_dom_sf"/>
</dbReference>
<dbReference type="SMART" id="SM00271">
    <property type="entry name" value="DnaJ"/>
    <property type="match status" value="1"/>
</dbReference>
<dbReference type="PRINTS" id="PR00625">
    <property type="entry name" value="JDOMAIN"/>
</dbReference>
<feature type="zinc finger region" description="CR-type" evidence="6">
    <location>
        <begin position="249"/>
        <end position="327"/>
    </location>
</feature>
<dbReference type="FunFam" id="1.10.287.110:FF:000064">
    <property type="entry name" value="Molecular chaperone DnaJ"/>
    <property type="match status" value="1"/>
</dbReference>
<dbReference type="Pfam" id="PF00226">
    <property type="entry name" value="DnaJ"/>
    <property type="match status" value="1"/>
</dbReference>
<feature type="domain" description="CR-type" evidence="10">
    <location>
        <begin position="249"/>
        <end position="327"/>
    </location>
</feature>
<dbReference type="InterPro" id="IPR001305">
    <property type="entry name" value="HSP_DnaJ_Cys-rich_dom"/>
</dbReference>
<evidence type="ECO:0000313" key="11">
    <source>
        <dbReference type="EMBL" id="UKK02331.2"/>
    </source>
</evidence>
<feature type="region of interest" description="Disordered" evidence="7">
    <location>
        <begin position="464"/>
        <end position="494"/>
    </location>
</feature>
<keyword evidence="5" id="KW-0143">Chaperone</keyword>
<dbReference type="FunFam" id="2.60.260.20:FF:000013">
    <property type="entry name" value="DnaJ subfamily B member 11"/>
    <property type="match status" value="1"/>
</dbReference>
<sequence length="494" mass="53983">MKNKVEYNPYKMINSGSFGSRNSMMSRAESIKEKRRHMGAKVEESIKKLSRGMGKKNCSCVGGCSCGSNKKVTITIVIIVILAILALIGVYFSNNCKYNKCNVNYVHTSAPRYTNDPYKVLGVSRNATNDEIKRKFRELAKKYHPDLNPSPDAKQKMAQITSAYELLSDPKKRKVYDQTGMQSDDPGFDPSAGGFGGFSGFGDSSFMFTDFAEMFSRMASGTGTSFTGSSRGEDIQTEITISFMEAIRGCTKNITVPARVSCNDCHGLGRQPGTSIDVCKVCNGTGVQRMERGPIIIGVPCRTCNGSGQVVPYPCKACGGSGDRAQTKSVSVDLPAGVRSGMQMRIPNQGHVGMRGGKNGHLFVNINIQPHPIFKWIDDDIHVNVPISLKQCLLGGNIQIPTLEGSTTVSLVPNSQPSFVKTLKNKGPPKVDSRNNGNLVIHFELKLPETLTIKQKELIDEFEKETMPNSKSGAEEYAQGESSKWWKRVVGNKG</sequence>
<dbReference type="FunFam" id="2.10.230.10:FF:000002">
    <property type="entry name" value="Molecular chaperone DnaJ"/>
    <property type="match status" value="1"/>
</dbReference>
<dbReference type="CDD" id="cd10747">
    <property type="entry name" value="DnaJ_C"/>
    <property type="match status" value="1"/>
</dbReference>
<reference evidence="11" key="1">
    <citation type="submission" date="2022-07" db="EMBL/GenBank/DDBJ databases">
        <title>Evaluation of T. orientalis genome assembly methods using nanopore sequencing and analysis of variation between genomes.</title>
        <authorList>
            <person name="Yam J."/>
            <person name="Micallef M.L."/>
            <person name="Liu M."/>
            <person name="Djordjevic S.P."/>
            <person name="Bogema D.R."/>
            <person name="Jenkins C."/>
        </authorList>
    </citation>
    <scope>NUCLEOTIDE SEQUENCE</scope>
    <source>
        <strain evidence="11">Goon Nure</strain>
    </source>
</reference>
<dbReference type="GO" id="GO:0031072">
    <property type="term" value="F:heat shock protein binding"/>
    <property type="evidence" value="ECO:0007669"/>
    <property type="project" value="InterPro"/>
</dbReference>
<evidence type="ECO:0000313" key="12">
    <source>
        <dbReference type="Proteomes" id="UP000244811"/>
    </source>
</evidence>
<evidence type="ECO:0000259" key="10">
    <source>
        <dbReference type="PROSITE" id="PS51188"/>
    </source>
</evidence>
<proteinExistence type="inferred from homology"/>
<feature type="domain" description="J" evidence="9">
    <location>
        <begin position="116"/>
        <end position="180"/>
    </location>
</feature>
<keyword evidence="8" id="KW-0472">Membrane</keyword>
<dbReference type="InterPro" id="IPR012724">
    <property type="entry name" value="DnaJ"/>
</dbReference>
<dbReference type="GO" id="GO:0042026">
    <property type="term" value="P:protein refolding"/>
    <property type="evidence" value="ECO:0007669"/>
    <property type="project" value="TreeGrafter"/>
</dbReference>
<keyword evidence="4 6" id="KW-0862">Zinc</keyword>
<dbReference type="Pfam" id="PF01556">
    <property type="entry name" value="DnaJ_C"/>
    <property type="match status" value="1"/>
</dbReference>
<keyword evidence="8" id="KW-0812">Transmembrane</keyword>
<dbReference type="CDD" id="cd10719">
    <property type="entry name" value="DnaJ_zf"/>
    <property type="match status" value="1"/>
</dbReference>
<dbReference type="CDD" id="cd06257">
    <property type="entry name" value="DnaJ"/>
    <property type="match status" value="1"/>
</dbReference>